<evidence type="ECO:0000313" key="8">
    <source>
        <dbReference type="EMBL" id="SDG56779.1"/>
    </source>
</evidence>
<dbReference type="GO" id="GO:0030288">
    <property type="term" value="C:outer membrane-bounded periplasmic space"/>
    <property type="evidence" value="ECO:0007669"/>
    <property type="project" value="InterPro"/>
</dbReference>
<evidence type="ECO:0000256" key="1">
    <source>
        <dbReference type="ARBA" id="ARBA00004196"/>
    </source>
</evidence>
<name>A0A1G7VBR0_9RHOB</name>
<dbReference type="InterPro" id="IPR017937">
    <property type="entry name" value="Thioredoxin_CS"/>
</dbReference>
<reference evidence="9" key="1">
    <citation type="submission" date="2016-10" db="EMBL/GenBank/DDBJ databases">
        <authorList>
            <person name="Varghese N."/>
            <person name="Submissions S."/>
        </authorList>
    </citation>
    <scope>NUCLEOTIDE SEQUENCE [LARGE SCALE GENOMIC DNA]</scope>
    <source>
        <strain evidence="9">DSM 16477</strain>
    </source>
</reference>
<dbReference type="PROSITE" id="PS00194">
    <property type="entry name" value="THIOREDOXIN_1"/>
    <property type="match status" value="1"/>
</dbReference>
<gene>
    <name evidence="8" type="ORF">SAMN04489759_10911</name>
</gene>
<dbReference type="InterPro" id="IPR050553">
    <property type="entry name" value="Thioredoxin_ResA/DsbE_sf"/>
</dbReference>
<evidence type="ECO:0000256" key="2">
    <source>
        <dbReference type="ARBA" id="ARBA00007758"/>
    </source>
</evidence>
<comment type="similarity">
    <text evidence="2">Belongs to the thioredoxin family. DsbE subfamily.</text>
</comment>
<dbReference type="EMBL" id="FNBP01000009">
    <property type="protein sequence ID" value="SDG56779.1"/>
    <property type="molecule type" value="Genomic_DNA"/>
</dbReference>
<dbReference type="Gene3D" id="3.40.30.10">
    <property type="entry name" value="Glutaredoxin"/>
    <property type="match status" value="1"/>
</dbReference>
<keyword evidence="6" id="KW-0812">Transmembrane</keyword>
<dbReference type="InterPro" id="IPR004799">
    <property type="entry name" value="Periplasmic_diS_OxRdtase_DsbE"/>
</dbReference>
<dbReference type="InterPro" id="IPR013740">
    <property type="entry name" value="Redoxin"/>
</dbReference>
<dbReference type="STRING" id="218672.SAMN04489759_10911"/>
<dbReference type="PROSITE" id="PS51352">
    <property type="entry name" value="THIOREDOXIN_2"/>
    <property type="match status" value="1"/>
</dbReference>
<keyword evidence="5" id="KW-0676">Redox-active center</keyword>
<keyword evidence="4" id="KW-1015">Disulfide bond</keyword>
<protein>
    <submittedName>
        <fullName evidence="8">Cytochrome c biogenesis protein CcmG, thiol:disulfide interchange protein DsbE</fullName>
    </submittedName>
</protein>
<accession>A0A1G7VBR0</accession>
<dbReference type="AlphaFoldDB" id="A0A1G7VBR0"/>
<evidence type="ECO:0000256" key="4">
    <source>
        <dbReference type="ARBA" id="ARBA00023157"/>
    </source>
</evidence>
<organism evidence="8 9">
    <name type="scientific">Sulfitobacter delicatus</name>
    <dbReference type="NCBI Taxonomy" id="218672"/>
    <lineage>
        <taxon>Bacteria</taxon>
        <taxon>Pseudomonadati</taxon>
        <taxon>Pseudomonadota</taxon>
        <taxon>Alphaproteobacteria</taxon>
        <taxon>Rhodobacterales</taxon>
        <taxon>Roseobacteraceae</taxon>
        <taxon>Sulfitobacter</taxon>
    </lineage>
</organism>
<dbReference type="Proteomes" id="UP000199399">
    <property type="component" value="Unassembled WGS sequence"/>
</dbReference>
<feature type="transmembrane region" description="Helical" evidence="6">
    <location>
        <begin position="12"/>
        <end position="37"/>
    </location>
</feature>
<dbReference type="CDD" id="cd03010">
    <property type="entry name" value="TlpA_like_DsbE"/>
    <property type="match status" value="1"/>
</dbReference>
<dbReference type="SUPFAM" id="SSF52833">
    <property type="entry name" value="Thioredoxin-like"/>
    <property type="match status" value="1"/>
</dbReference>
<dbReference type="GO" id="GO:0017004">
    <property type="term" value="P:cytochrome complex assembly"/>
    <property type="evidence" value="ECO:0007669"/>
    <property type="project" value="UniProtKB-KW"/>
</dbReference>
<dbReference type="GO" id="GO:0015036">
    <property type="term" value="F:disulfide oxidoreductase activity"/>
    <property type="evidence" value="ECO:0007669"/>
    <property type="project" value="InterPro"/>
</dbReference>
<evidence type="ECO:0000256" key="3">
    <source>
        <dbReference type="ARBA" id="ARBA00022748"/>
    </source>
</evidence>
<evidence type="ECO:0000256" key="6">
    <source>
        <dbReference type="SAM" id="Phobius"/>
    </source>
</evidence>
<proteinExistence type="inferred from homology"/>
<dbReference type="Pfam" id="PF08534">
    <property type="entry name" value="Redoxin"/>
    <property type="match status" value="1"/>
</dbReference>
<feature type="domain" description="Thioredoxin" evidence="7">
    <location>
        <begin position="46"/>
        <end position="188"/>
    </location>
</feature>
<comment type="subcellular location">
    <subcellularLocation>
        <location evidence="1">Cell envelope</location>
    </subcellularLocation>
</comment>
<keyword evidence="6" id="KW-0472">Membrane</keyword>
<keyword evidence="6" id="KW-1133">Transmembrane helix</keyword>
<keyword evidence="3" id="KW-0201">Cytochrome c-type biogenesis</keyword>
<sequence>MSNQDQAAPKWRWSLLIAALPAAVFAAIAAAFLWGLFNNEDSLPSTMIGRDIPEFDLPPIEGRENGLSTSDLRGEVSLVNVWASWCVPCRVEMPLLVELSQTGSVSIHGINLKDKPAAARRFLAELGDPYDRIGADSSGRASIDWGVYGVPETFVIDSKGRIAYKHVGPFNRHSLENDILPVVRRLQQEQGA</sequence>
<evidence type="ECO:0000313" key="9">
    <source>
        <dbReference type="Proteomes" id="UP000199399"/>
    </source>
</evidence>
<evidence type="ECO:0000259" key="7">
    <source>
        <dbReference type="PROSITE" id="PS51352"/>
    </source>
</evidence>
<keyword evidence="9" id="KW-1185">Reference proteome</keyword>
<dbReference type="OrthoDB" id="9799347at2"/>
<dbReference type="PANTHER" id="PTHR42852">
    <property type="entry name" value="THIOL:DISULFIDE INTERCHANGE PROTEIN DSBE"/>
    <property type="match status" value="1"/>
</dbReference>
<dbReference type="RefSeq" id="WP_093743404.1">
    <property type="nucleotide sequence ID" value="NZ_FNBP01000009.1"/>
</dbReference>
<dbReference type="InterPro" id="IPR013766">
    <property type="entry name" value="Thioredoxin_domain"/>
</dbReference>
<evidence type="ECO:0000256" key="5">
    <source>
        <dbReference type="ARBA" id="ARBA00023284"/>
    </source>
</evidence>
<dbReference type="PANTHER" id="PTHR42852:SF6">
    <property type="entry name" value="THIOL:DISULFIDE INTERCHANGE PROTEIN DSBE"/>
    <property type="match status" value="1"/>
</dbReference>
<dbReference type="InterPro" id="IPR036249">
    <property type="entry name" value="Thioredoxin-like_sf"/>
</dbReference>
<dbReference type="NCBIfam" id="TIGR00385">
    <property type="entry name" value="dsbE"/>
    <property type="match status" value="1"/>
</dbReference>